<reference evidence="1 2" key="1">
    <citation type="journal article" date="2017" name="ISME J.">
        <title>Grape pomace compost harbors organohalide-respiring Dehalogenimonas species with novel reductive dehalogenase genes.</title>
        <authorList>
            <person name="Yang Y."/>
            <person name="Higgins S.A."/>
            <person name="Yan J."/>
            <person name="Simsir B."/>
            <person name="Chourey K."/>
            <person name="Iyer R."/>
            <person name="Hettich R.L."/>
            <person name="Baldwin B."/>
            <person name="Ogles D.M."/>
            <person name="Loffler F.E."/>
        </authorList>
    </citation>
    <scope>NUCLEOTIDE SEQUENCE [LARGE SCALE GENOMIC DNA]</scope>
    <source>
        <strain evidence="1 2">GP</strain>
    </source>
</reference>
<evidence type="ECO:0000313" key="2">
    <source>
        <dbReference type="Proteomes" id="UP000235653"/>
    </source>
</evidence>
<dbReference type="AlphaFoldDB" id="A0A2P5P6V0"/>
<dbReference type="EMBL" id="JQAN02000010">
    <property type="protein sequence ID" value="PPD58023.1"/>
    <property type="molecule type" value="Genomic_DNA"/>
</dbReference>
<keyword evidence="2" id="KW-1185">Reference proteome</keyword>
<gene>
    <name evidence="1" type="ORF">JP09_006955</name>
</gene>
<protein>
    <submittedName>
        <fullName evidence="1">Uncharacterized protein</fullName>
    </submittedName>
</protein>
<organism evidence="1 2">
    <name type="scientific">Dehalogenimonas etheniformans</name>
    <dbReference type="NCBI Taxonomy" id="1536648"/>
    <lineage>
        <taxon>Bacteria</taxon>
        <taxon>Bacillati</taxon>
        <taxon>Chloroflexota</taxon>
        <taxon>Dehalococcoidia</taxon>
        <taxon>Dehalococcoidales</taxon>
        <taxon>Dehalococcoidaceae</taxon>
        <taxon>Dehalogenimonas</taxon>
    </lineage>
</organism>
<dbReference type="Proteomes" id="UP000235653">
    <property type="component" value="Unassembled WGS sequence"/>
</dbReference>
<evidence type="ECO:0000313" key="1">
    <source>
        <dbReference type="EMBL" id="PPD58023.1"/>
    </source>
</evidence>
<comment type="caution">
    <text evidence="1">The sequence shown here is derived from an EMBL/GenBank/DDBJ whole genome shotgun (WGS) entry which is preliminary data.</text>
</comment>
<name>A0A2P5P6V0_9CHLR</name>
<accession>A0A2P5P6V0</accession>
<proteinExistence type="predicted"/>
<dbReference type="RefSeq" id="WP_102331033.1">
    <property type="nucleotide sequence ID" value="NZ_CP058566.2"/>
</dbReference>
<sequence length="63" mass="6691">MKIVIGILLAWLAIILIIGFSGVPLKAGSAFADIWMYFGQPLIPIVGLVIAVAVRALLEKKSA</sequence>